<dbReference type="PANTHER" id="PTHR13707:SF60">
    <property type="entry name" value="ACETATE COA-TRANSFERASE SUBUNIT ALPHA"/>
    <property type="match status" value="1"/>
</dbReference>
<keyword evidence="4" id="KW-1185">Reference proteome</keyword>
<evidence type="ECO:0000313" key="3">
    <source>
        <dbReference type="EMBL" id="QGM94605.1"/>
    </source>
</evidence>
<accession>A0ABX6EL39</accession>
<reference evidence="4" key="1">
    <citation type="submission" date="2019-09" db="EMBL/GenBank/DDBJ databases">
        <title>Isolation and complete genome sequencing of Methylocystis species.</title>
        <authorList>
            <person name="Rumah B.L."/>
            <person name="Stead C.E."/>
            <person name="Stevens B.C."/>
            <person name="Minton N.P."/>
            <person name="Grosse-Honebrink A."/>
            <person name="Zhang Y."/>
        </authorList>
    </citation>
    <scope>NUCLEOTIDE SEQUENCE [LARGE SCALE GENOMIC DNA]</scope>
    <source>
        <strain evidence="4">BRCS1</strain>
    </source>
</reference>
<dbReference type="InterPro" id="IPR012792">
    <property type="entry name" value="3-oxoacid_CoA-transf_A"/>
</dbReference>
<proteinExistence type="inferred from homology"/>
<keyword evidence="2" id="KW-0808">Transferase</keyword>
<name>A0ABX6EL39_9HYPH</name>
<dbReference type="NCBIfam" id="TIGR02429">
    <property type="entry name" value="pcaI_scoA_fam"/>
    <property type="match status" value="1"/>
</dbReference>
<comment type="similarity">
    <text evidence="1">Belongs to the 3-oxoacid CoA-transferase subunit A family.</text>
</comment>
<dbReference type="Pfam" id="PF01144">
    <property type="entry name" value="CoA_trans"/>
    <property type="match status" value="1"/>
</dbReference>
<dbReference type="PROSITE" id="PS01273">
    <property type="entry name" value="COA_TRANSF_1"/>
    <property type="match status" value="1"/>
</dbReference>
<evidence type="ECO:0000256" key="1">
    <source>
        <dbReference type="ARBA" id="ARBA00005612"/>
    </source>
</evidence>
<dbReference type="InterPro" id="IPR037171">
    <property type="entry name" value="NagB/RpiA_transferase-like"/>
</dbReference>
<dbReference type="SUPFAM" id="SSF100950">
    <property type="entry name" value="NagB/RpiA/CoA transferase-like"/>
    <property type="match status" value="1"/>
</dbReference>
<reference evidence="3 4" key="2">
    <citation type="journal article" date="2021" name="AMB Express">
        <title>Isolation and characterisation of Methylocystis spp. for poly-3-hydroxybutyrate production using waste methane feedstocks.</title>
        <authorList>
            <person name="Rumah B.L."/>
            <person name="Stead C.E."/>
            <person name="Claxton Stevens B.H."/>
            <person name="Minton N.P."/>
            <person name="Grosse-Honebrink A."/>
            <person name="Zhang Y."/>
        </authorList>
    </citation>
    <scope>NUCLEOTIDE SEQUENCE [LARGE SCALE GENOMIC DNA]</scope>
    <source>
        <strain evidence="3 4">BRCS1</strain>
    </source>
</reference>
<dbReference type="InterPro" id="IPR004165">
    <property type="entry name" value="CoA_trans_fam_I"/>
</dbReference>
<gene>
    <name evidence="3" type="ORF">F7D13_11540</name>
</gene>
<protein>
    <submittedName>
        <fullName evidence="3">3-oxoacid CoA-transferase subunit A</fullName>
    </submittedName>
</protein>
<sequence>MRKSAITVEAAAQLVPDGARVMIGGFLGVGSPDRLIDALVARGARALTIIGNDTAYPTVGVGRLIEAGCVARVEVSHIGTNPTTQRLMSAGAIEVELIPQGTLAERIRAGGSGLGGVLTPTGVGTIVAQDKQVIEIDGASFLIEKPLRADFALLRAHEADYYRNLTYRLTAANFNPVMAFAADCVIVEPDEIVPVGVIPPDAVRTPGVLVSHIVGRAR</sequence>
<evidence type="ECO:0000313" key="4">
    <source>
        <dbReference type="Proteomes" id="UP000424673"/>
    </source>
</evidence>
<dbReference type="EMBL" id="CP044328">
    <property type="protein sequence ID" value="QGM94605.1"/>
    <property type="molecule type" value="Genomic_DNA"/>
</dbReference>
<evidence type="ECO:0000256" key="2">
    <source>
        <dbReference type="ARBA" id="ARBA00022679"/>
    </source>
</evidence>
<dbReference type="InterPro" id="IPR004163">
    <property type="entry name" value="CoA_transf_BS"/>
</dbReference>
<dbReference type="SMART" id="SM00882">
    <property type="entry name" value="CoA_trans"/>
    <property type="match status" value="1"/>
</dbReference>
<dbReference type="PANTHER" id="PTHR13707">
    <property type="entry name" value="KETOACID-COENZYME A TRANSFERASE"/>
    <property type="match status" value="1"/>
</dbReference>
<dbReference type="RefSeq" id="WP_154452736.1">
    <property type="nucleotide sequence ID" value="NZ_CP044328.1"/>
</dbReference>
<dbReference type="Gene3D" id="3.40.1080.10">
    <property type="entry name" value="Glutaconate Coenzyme A-transferase"/>
    <property type="match status" value="1"/>
</dbReference>
<dbReference type="Proteomes" id="UP000424673">
    <property type="component" value="Chromosome"/>
</dbReference>
<organism evidence="3 4">
    <name type="scientific">Methylocystis rosea</name>
    <dbReference type="NCBI Taxonomy" id="173366"/>
    <lineage>
        <taxon>Bacteria</taxon>
        <taxon>Pseudomonadati</taxon>
        <taxon>Pseudomonadota</taxon>
        <taxon>Alphaproteobacteria</taxon>
        <taxon>Hyphomicrobiales</taxon>
        <taxon>Methylocystaceae</taxon>
        <taxon>Methylocystis</taxon>
    </lineage>
</organism>